<reference evidence="8" key="1">
    <citation type="journal article" date="2021" name="Nat. Commun.">
        <title>Genetic determinants of endophytism in the Arabidopsis root mycobiome.</title>
        <authorList>
            <person name="Mesny F."/>
            <person name="Miyauchi S."/>
            <person name="Thiergart T."/>
            <person name="Pickel B."/>
            <person name="Atanasova L."/>
            <person name="Karlsson M."/>
            <person name="Huettel B."/>
            <person name="Barry K.W."/>
            <person name="Haridas S."/>
            <person name="Chen C."/>
            <person name="Bauer D."/>
            <person name="Andreopoulos W."/>
            <person name="Pangilinan J."/>
            <person name="LaButti K."/>
            <person name="Riley R."/>
            <person name="Lipzen A."/>
            <person name="Clum A."/>
            <person name="Drula E."/>
            <person name="Henrissat B."/>
            <person name="Kohler A."/>
            <person name="Grigoriev I.V."/>
            <person name="Martin F.M."/>
            <person name="Hacquard S."/>
        </authorList>
    </citation>
    <scope>NUCLEOTIDE SEQUENCE</scope>
    <source>
        <strain evidence="8">MPI-CAGE-AT-0021</strain>
    </source>
</reference>
<keyword evidence="5 6" id="KW-0378">Hydrolase</keyword>
<comment type="function">
    <text evidence="6">Hydrolysis of 6-phosphogluconolactone to 6-phosphogluconate.</text>
</comment>
<proteinExistence type="inferred from homology"/>
<evidence type="ECO:0000313" key="9">
    <source>
        <dbReference type="Proteomes" id="UP000717696"/>
    </source>
</evidence>
<keyword evidence="8" id="KW-0413">Isomerase</keyword>
<dbReference type="Gene3D" id="3.40.50.1360">
    <property type="match status" value="1"/>
</dbReference>
<dbReference type="SUPFAM" id="SSF100950">
    <property type="entry name" value="NagB/RpiA/CoA transferase-like"/>
    <property type="match status" value="1"/>
</dbReference>
<dbReference type="InterPro" id="IPR037171">
    <property type="entry name" value="NagB/RpiA_transferase-like"/>
</dbReference>
<dbReference type="InterPro" id="IPR006148">
    <property type="entry name" value="Glc/Gal-6P_isomerase"/>
</dbReference>
<dbReference type="GO" id="GO:0016853">
    <property type="term" value="F:isomerase activity"/>
    <property type="evidence" value="ECO:0007669"/>
    <property type="project" value="UniProtKB-KW"/>
</dbReference>
<evidence type="ECO:0000256" key="3">
    <source>
        <dbReference type="ARBA" id="ARBA00010662"/>
    </source>
</evidence>
<dbReference type="CDD" id="cd01400">
    <property type="entry name" value="6PGL"/>
    <property type="match status" value="1"/>
</dbReference>
<dbReference type="EMBL" id="JAGMUU010000001">
    <property type="protein sequence ID" value="KAH7162576.1"/>
    <property type="molecule type" value="Genomic_DNA"/>
</dbReference>
<dbReference type="AlphaFoldDB" id="A0A9P9FI21"/>
<dbReference type="NCBIfam" id="TIGR01198">
    <property type="entry name" value="pgl"/>
    <property type="match status" value="1"/>
</dbReference>
<dbReference type="Pfam" id="PF01182">
    <property type="entry name" value="Glucosamine_iso"/>
    <property type="match status" value="1"/>
</dbReference>
<comment type="caution">
    <text evidence="8">The sequence shown here is derived from an EMBL/GenBank/DDBJ whole genome shotgun (WGS) entry which is preliminary data.</text>
</comment>
<dbReference type="PANTHER" id="PTHR11054:SF0">
    <property type="entry name" value="6-PHOSPHOGLUCONOLACTONASE"/>
    <property type="match status" value="1"/>
</dbReference>
<dbReference type="EC" id="3.1.1.31" evidence="4 6"/>
<accession>A0A9P9FI21</accession>
<comment type="catalytic activity">
    <reaction evidence="1 6">
        <text>6-phospho-D-glucono-1,5-lactone + H2O = 6-phospho-D-gluconate + H(+)</text>
        <dbReference type="Rhea" id="RHEA:12556"/>
        <dbReference type="ChEBI" id="CHEBI:15377"/>
        <dbReference type="ChEBI" id="CHEBI:15378"/>
        <dbReference type="ChEBI" id="CHEBI:57955"/>
        <dbReference type="ChEBI" id="CHEBI:58759"/>
        <dbReference type="EC" id="3.1.1.31"/>
    </reaction>
</comment>
<dbReference type="InterPro" id="IPR005900">
    <property type="entry name" value="6-phosphogluconolactonase_DevB"/>
</dbReference>
<name>A0A9P9FI21_9HYPO</name>
<gene>
    <name evidence="8" type="ORF">B0J13DRAFT_14005</name>
</gene>
<feature type="domain" description="Glucosamine/galactosamine-6-phosphate isomerase" evidence="7">
    <location>
        <begin position="14"/>
        <end position="237"/>
    </location>
</feature>
<dbReference type="GO" id="GO:0017057">
    <property type="term" value="F:6-phosphogluconolactonase activity"/>
    <property type="evidence" value="ECO:0007669"/>
    <property type="project" value="UniProtKB-UniRule"/>
</dbReference>
<dbReference type="InterPro" id="IPR039104">
    <property type="entry name" value="6PGL"/>
</dbReference>
<dbReference type="GO" id="GO:0006098">
    <property type="term" value="P:pentose-phosphate shunt"/>
    <property type="evidence" value="ECO:0007669"/>
    <property type="project" value="InterPro"/>
</dbReference>
<evidence type="ECO:0000256" key="1">
    <source>
        <dbReference type="ARBA" id="ARBA00000832"/>
    </source>
</evidence>
<organism evidence="8 9">
    <name type="scientific">Dactylonectria estremocensis</name>
    <dbReference type="NCBI Taxonomy" id="1079267"/>
    <lineage>
        <taxon>Eukaryota</taxon>
        <taxon>Fungi</taxon>
        <taxon>Dikarya</taxon>
        <taxon>Ascomycota</taxon>
        <taxon>Pezizomycotina</taxon>
        <taxon>Sordariomycetes</taxon>
        <taxon>Hypocreomycetidae</taxon>
        <taxon>Hypocreales</taxon>
        <taxon>Nectriaceae</taxon>
        <taxon>Dactylonectria</taxon>
    </lineage>
</organism>
<evidence type="ECO:0000256" key="5">
    <source>
        <dbReference type="ARBA" id="ARBA00022801"/>
    </source>
</evidence>
<comment type="similarity">
    <text evidence="3 6">Belongs to the glucosamine/galactosamine-6-phosphate isomerase family. 6-phosphogluconolactonase subfamily.</text>
</comment>
<evidence type="ECO:0000256" key="2">
    <source>
        <dbReference type="ARBA" id="ARBA00004961"/>
    </source>
</evidence>
<dbReference type="OrthoDB" id="432544at2759"/>
<dbReference type="FunFam" id="3.40.50.1360:FF:000005">
    <property type="entry name" value="6-phosphogluconolactonase"/>
    <property type="match status" value="1"/>
</dbReference>
<dbReference type="GO" id="GO:0005975">
    <property type="term" value="P:carbohydrate metabolic process"/>
    <property type="evidence" value="ECO:0007669"/>
    <property type="project" value="UniProtKB-UniRule"/>
</dbReference>
<dbReference type="Proteomes" id="UP000717696">
    <property type="component" value="Unassembled WGS sequence"/>
</dbReference>
<comment type="pathway">
    <text evidence="2 6">Carbohydrate degradation; pentose phosphate pathway; D-ribulose 5-phosphate from D-glucose 6-phosphate (oxidative stage): step 2/3.</text>
</comment>
<sequence>MGKTQPNLYAFPSVDALAPALRFYITEAQNAGFSRHGAFKVAVSGGSLPKTLAQALLAPASGPNDGIDFSRWEIFFADERAVPLDHADSNYALLKAELLDKLPAEQQPKVHPIDVTHLDDLQELADQYEQTLVASFASRDSVRLPIFDLLLLGCGPDGHTCSLFPGHPLLRETSAWVAPIEDSPKPPPKRITLTLPVVNHSVRVAFVATGGGKKDIMKQIFDQDIGLPCALVNEGTGERCSWFVDEPAVEGVSFPRRAFL</sequence>
<dbReference type="PANTHER" id="PTHR11054">
    <property type="entry name" value="6-PHOSPHOGLUCONOLACTONASE"/>
    <property type="match status" value="1"/>
</dbReference>
<evidence type="ECO:0000256" key="4">
    <source>
        <dbReference type="ARBA" id="ARBA00013198"/>
    </source>
</evidence>
<keyword evidence="9" id="KW-1185">Reference proteome</keyword>
<evidence type="ECO:0000259" key="7">
    <source>
        <dbReference type="Pfam" id="PF01182"/>
    </source>
</evidence>
<protein>
    <recommendedName>
        <fullName evidence="4 6">6-phosphogluconolactonase</fullName>
        <shortName evidence="6">6PGL</shortName>
        <ecNumber evidence="4 6">3.1.1.31</ecNumber>
    </recommendedName>
</protein>
<evidence type="ECO:0000256" key="6">
    <source>
        <dbReference type="RuleBase" id="RU365095"/>
    </source>
</evidence>
<evidence type="ECO:0000313" key="8">
    <source>
        <dbReference type="EMBL" id="KAH7162576.1"/>
    </source>
</evidence>